<evidence type="ECO:0000313" key="8">
    <source>
        <dbReference type="EMBL" id="SIO54530.1"/>
    </source>
</evidence>
<keyword evidence="4" id="KW-0472">Membrane</keyword>
<comment type="subcellular location">
    <subcellularLocation>
        <location evidence="1">Cell outer membrane</location>
    </subcellularLocation>
</comment>
<feature type="domain" description="RagB/SusD" evidence="6">
    <location>
        <begin position="369"/>
        <end position="457"/>
    </location>
</feature>
<keyword evidence="5" id="KW-0998">Cell outer membrane</keyword>
<dbReference type="InterPro" id="IPR033985">
    <property type="entry name" value="SusD-like_N"/>
</dbReference>
<comment type="similarity">
    <text evidence="2">Belongs to the SusD family.</text>
</comment>
<organism evidence="8 9">
    <name type="scientific">Chitinophaga niabensis</name>
    <dbReference type="NCBI Taxonomy" id="536979"/>
    <lineage>
        <taxon>Bacteria</taxon>
        <taxon>Pseudomonadati</taxon>
        <taxon>Bacteroidota</taxon>
        <taxon>Chitinophagia</taxon>
        <taxon>Chitinophagales</taxon>
        <taxon>Chitinophagaceae</taxon>
        <taxon>Chitinophaga</taxon>
    </lineage>
</organism>
<evidence type="ECO:0000256" key="4">
    <source>
        <dbReference type="ARBA" id="ARBA00023136"/>
    </source>
</evidence>
<sequence>MKFLYTAALTVLLFSSCDKYLDVKPKGKLIPSTVADFDHLLDNVNIVQFTFLDNNTGCMLAYLTDNVELSEGLGKISYLANNHPNLDRYYAYIFRQPFKNPNTSDYFWDWGTYRAAAYFNNVIEGVRASITADTETYGKEVIAQALVGRAWAYFNTTLVYGPVYQPGGKNETKTIPYVTGIDAAGKAPDLSTQAETFTRVLQDLYDALPNVPLKTNYPSRPNKTAAYALLANIHLFTQKYDSVAYYANLAWTAAIAGGEDKVLYDYNTFSWKDPANLINSGINAGDNFFTQPNSKEILLFRSADAGTGRTGSAYPSAELIALHDQQNDLRYTYFYLPAPGYKATFNGVTYDDGTRVQNFRGSKSQITSGITYPEVLLLRAEGYARTNKPAQAIADLNTLRRYRYKTGTPQLSDAGLSADQVIQAVLDERRRELPIGSIKRFLDLKRFSLEAGKPWSKTKIVHKIGTESFEGTVNSGTFILPISNVILKFNPNWGIPLDTRPF</sequence>
<dbReference type="Pfam" id="PF07980">
    <property type="entry name" value="SusD_RagB"/>
    <property type="match status" value="1"/>
</dbReference>
<evidence type="ECO:0000256" key="3">
    <source>
        <dbReference type="ARBA" id="ARBA00022729"/>
    </source>
</evidence>
<name>A0A1N6KDA8_9BACT</name>
<accession>A0A1N6KDA8</accession>
<dbReference type="GO" id="GO:0009279">
    <property type="term" value="C:cell outer membrane"/>
    <property type="evidence" value="ECO:0007669"/>
    <property type="project" value="UniProtKB-SubCell"/>
</dbReference>
<evidence type="ECO:0000256" key="1">
    <source>
        <dbReference type="ARBA" id="ARBA00004442"/>
    </source>
</evidence>
<dbReference type="Pfam" id="PF14322">
    <property type="entry name" value="SusD-like_3"/>
    <property type="match status" value="1"/>
</dbReference>
<keyword evidence="9" id="KW-1185">Reference proteome</keyword>
<dbReference type="RefSeq" id="WP_074242831.1">
    <property type="nucleotide sequence ID" value="NZ_FSRA01000002.1"/>
</dbReference>
<evidence type="ECO:0000256" key="2">
    <source>
        <dbReference type="ARBA" id="ARBA00006275"/>
    </source>
</evidence>
<keyword evidence="3" id="KW-0732">Signal</keyword>
<dbReference type="InterPro" id="IPR011990">
    <property type="entry name" value="TPR-like_helical_dom_sf"/>
</dbReference>
<dbReference type="Gene3D" id="1.25.40.390">
    <property type="match status" value="1"/>
</dbReference>
<dbReference type="STRING" id="536979.SAMN04488055_5619"/>
<evidence type="ECO:0000256" key="5">
    <source>
        <dbReference type="ARBA" id="ARBA00023237"/>
    </source>
</evidence>
<protein>
    <submittedName>
        <fullName evidence="8">SusD family protein</fullName>
    </submittedName>
</protein>
<evidence type="ECO:0000259" key="6">
    <source>
        <dbReference type="Pfam" id="PF07980"/>
    </source>
</evidence>
<dbReference type="EMBL" id="FSRA01000002">
    <property type="protein sequence ID" value="SIO54530.1"/>
    <property type="molecule type" value="Genomic_DNA"/>
</dbReference>
<dbReference type="PROSITE" id="PS51257">
    <property type="entry name" value="PROKAR_LIPOPROTEIN"/>
    <property type="match status" value="1"/>
</dbReference>
<gene>
    <name evidence="8" type="ORF">SAMN04488055_5619</name>
</gene>
<dbReference type="OrthoDB" id="697229at2"/>
<dbReference type="AlphaFoldDB" id="A0A1N6KDA8"/>
<proteinExistence type="inferred from homology"/>
<dbReference type="Proteomes" id="UP000185003">
    <property type="component" value="Unassembled WGS sequence"/>
</dbReference>
<dbReference type="SUPFAM" id="SSF48452">
    <property type="entry name" value="TPR-like"/>
    <property type="match status" value="1"/>
</dbReference>
<dbReference type="InterPro" id="IPR012944">
    <property type="entry name" value="SusD_RagB_dom"/>
</dbReference>
<evidence type="ECO:0000313" key="9">
    <source>
        <dbReference type="Proteomes" id="UP000185003"/>
    </source>
</evidence>
<reference evidence="8 9" key="1">
    <citation type="submission" date="2016-11" db="EMBL/GenBank/DDBJ databases">
        <authorList>
            <person name="Jaros S."/>
            <person name="Januszkiewicz K."/>
            <person name="Wedrychowicz H."/>
        </authorList>
    </citation>
    <scope>NUCLEOTIDE SEQUENCE [LARGE SCALE GENOMIC DNA]</scope>
    <source>
        <strain evidence="8 9">DSM 24787</strain>
    </source>
</reference>
<feature type="domain" description="SusD-like N-terminal" evidence="7">
    <location>
        <begin position="19"/>
        <end position="235"/>
    </location>
</feature>
<evidence type="ECO:0000259" key="7">
    <source>
        <dbReference type="Pfam" id="PF14322"/>
    </source>
</evidence>